<proteinExistence type="predicted"/>
<dbReference type="InterPro" id="IPR012334">
    <property type="entry name" value="Pectin_lyas_fold"/>
</dbReference>
<feature type="region of interest" description="Disordered" evidence="3">
    <location>
        <begin position="378"/>
        <end position="423"/>
    </location>
</feature>
<protein>
    <submittedName>
        <fullName evidence="4">Right-handed parallel beta-helix repeat-containing protein</fullName>
    </submittedName>
</protein>
<dbReference type="PANTHER" id="PTHR42970">
    <property type="entry name" value="PECTATE LYASE C-RELATED"/>
    <property type="match status" value="1"/>
</dbReference>
<dbReference type="Gene3D" id="2.160.20.10">
    <property type="entry name" value="Single-stranded right-handed beta-helix, Pectin lyase-like"/>
    <property type="match status" value="1"/>
</dbReference>
<dbReference type="InterPro" id="IPR011050">
    <property type="entry name" value="Pectin_lyase_fold/virulence"/>
</dbReference>
<dbReference type="EMBL" id="CP123384">
    <property type="protein sequence ID" value="XCC92440.1"/>
    <property type="molecule type" value="Genomic_DNA"/>
</dbReference>
<dbReference type="AlphaFoldDB" id="A0AAU8ACA0"/>
<reference evidence="4" key="1">
    <citation type="submission" date="2023-02" db="EMBL/GenBank/DDBJ databases">
        <title>Description and genomic characterization of Salipiger bruguierae sp. nov., isolated from the sediment of mangrove plant Bruguiera sexangula.</title>
        <authorList>
            <person name="Long M."/>
        </authorList>
    </citation>
    <scope>NUCLEOTIDE SEQUENCE</scope>
    <source>
        <strain evidence="4">H15</strain>
    </source>
</reference>
<keyword evidence="2" id="KW-0325">Glycoprotein</keyword>
<dbReference type="RefSeq" id="WP_353471269.1">
    <property type="nucleotide sequence ID" value="NZ_CP123384.1"/>
</dbReference>
<accession>A0AAU8ACA0</accession>
<dbReference type="InterPro" id="IPR052063">
    <property type="entry name" value="Polysaccharide_Lyase_1"/>
</dbReference>
<organism evidence="4">
    <name type="scientific">Alloyangia sp. H15</name>
    <dbReference type="NCBI Taxonomy" id="3029062"/>
    <lineage>
        <taxon>Bacteria</taxon>
        <taxon>Pseudomonadati</taxon>
        <taxon>Pseudomonadota</taxon>
        <taxon>Alphaproteobacteria</taxon>
        <taxon>Rhodobacterales</taxon>
        <taxon>Roseobacteraceae</taxon>
        <taxon>Alloyangia</taxon>
    </lineage>
</organism>
<dbReference type="SUPFAM" id="SSF51126">
    <property type="entry name" value="Pectin lyase-like"/>
    <property type="match status" value="1"/>
</dbReference>
<gene>
    <name evidence="4" type="ORF">PVT71_08005</name>
</gene>
<evidence type="ECO:0000256" key="2">
    <source>
        <dbReference type="ARBA" id="ARBA00023180"/>
    </source>
</evidence>
<keyword evidence="1" id="KW-0479">Metal-binding</keyword>
<evidence type="ECO:0000313" key="4">
    <source>
        <dbReference type="EMBL" id="XCC92440.1"/>
    </source>
</evidence>
<sequence length="423" mass="44050">MALIKCLGRVASRAMPVLFGTILFTALPPDRPALAQQPPAAAAPVGFGAQTRGGGDGRVIIVTTLADDGPGSLRWAVEGQSGPRTIHFEVGGSIALSHQIEIGPDVTIDGTTAPETLTITGGRLRVIGSNVILRGLRLRPGDGPGDDPENRDGISIGEGRKPIRNVVIDGNSISWSVDEAMSVWGNVADVTISNNIIAEALDESIHSKGRHSMGLLIGGGAAKRITVIGNLLAHNRHRNPNIKDASQQIEFLNNLVYNWGASGFQGTGSTVNIIGNVYIPGPNSVDRPPLHLQDGDTPGPNFFVEDTIGAIRSDAVVTLSDRPVFEGSGAPVLPSAAVEEAVLENAGARFPARDSVDQRLIAEVRGRGGYIIDSPEQVIRGRVPPKPRAPDGGDGQNSRPARACSGQDCGEGVVLQPGVANGG</sequence>
<dbReference type="PANTHER" id="PTHR42970:SF1">
    <property type="entry name" value="PECTATE LYASE C-RELATED"/>
    <property type="match status" value="1"/>
</dbReference>
<evidence type="ECO:0000256" key="3">
    <source>
        <dbReference type="SAM" id="MobiDB-lite"/>
    </source>
</evidence>
<evidence type="ECO:0000256" key="1">
    <source>
        <dbReference type="ARBA" id="ARBA00022723"/>
    </source>
</evidence>
<feature type="region of interest" description="Disordered" evidence="3">
    <location>
        <begin position="138"/>
        <end position="157"/>
    </location>
</feature>
<dbReference type="GO" id="GO:0046872">
    <property type="term" value="F:metal ion binding"/>
    <property type="evidence" value="ECO:0007669"/>
    <property type="project" value="UniProtKB-KW"/>
</dbReference>
<name>A0AAU8ACA0_9RHOB</name>